<dbReference type="GO" id="GO:0016620">
    <property type="term" value="F:oxidoreductase activity, acting on the aldehyde or oxo group of donors, NAD or NADP as acceptor"/>
    <property type="evidence" value="ECO:0007669"/>
    <property type="project" value="InterPro"/>
</dbReference>
<dbReference type="FunFam" id="3.40.309.10:FF:000012">
    <property type="entry name" value="Betaine aldehyde dehydrogenase"/>
    <property type="match status" value="1"/>
</dbReference>
<dbReference type="InterPro" id="IPR015590">
    <property type="entry name" value="Aldehyde_DH_dom"/>
</dbReference>
<evidence type="ECO:0000313" key="7">
    <source>
        <dbReference type="Proteomes" id="UP000274601"/>
    </source>
</evidence>
<evidence type="ECO:0000313" key="6">
    <source>
        <dbReference type="EMBL" id="RKS77243.1"/>
    </source>
</evidence>
<dbReference type="AlphaFoldDB" id="A0A495QV06"/>
<dbReference type="InterPro" id="IPR016160">
    <property type="entry name" value="Ald_DH_CS_CYS"/>
</dbReference>
<evidence type="ECO:0000256" key="3">
    <source>
        <dbReference type="PROSITE-ProRule" id="PRU10007"/>
    </source>
</evidence>
<dbReference type="Gene3D" id="3.40.309.10">
    <property type="entry name" value="Aldehyde Dehydrogenase, Chain A, domain 2"/>
    <property type="match status" value="1"/>
</dbReference>
<dbReference type="InterPro" id="IPR016163">
    <property type="entry name" value="Ald_DH_C"/>
</dbReference>
<organism evidence="6 7">
    <name type="scientific">Actinomadura pelletieri DSM 43383</name>
    <dbReference type="NCBI Taxonomy" id="1120940"/>
    <lineage>
        <taxon>Bacteria</taxon>
        <taxon>Bacillati</taxon>
        <taxon>Actinomycetota</taxon>
        <taxon>Actinomycetes</taxon>
        <taxon>Streptosporangiales</taxon>
        <taxon>Thermomonosporaceae</taxon>
        <taxon>Actinomadura</taxon>
    </lineage>
</organism>
<dbReference type="Proteomes" id="UP000274601">
    <property type="component" value="Unassembled WGS sequence"/>
</dbReference>
<evidence type="ECO:0000256" key="2">
    <source>
        <dbReference type="ARBA" id="ARBA00023002"/>
    </source>
</evidence>
<keyword evidence="2 4" id="KW-0560">Oxidoreductase</keyword>
<dbReference type="EMBL" id="RBWU01000002">
    <property type="protein sequence ID" value="RKS77243.1"/>
    <property type="molecule type" value="Genomic_DNA"/>
</dbReference>
<evidence type="ECO:0000259" key="5">
    <source>
        <dbReference type="Pfam" id="PF00171"/>
    </source>
</evidence>
<dbReference type="PROSITE" id="PS00687">
    <property type="entry name" value="ALDEHYDE_DEHYDR_GLU"/>
    <property type="match status" value="1"/>
</dbReference>
<comment type="similarity">
    <text evidence="1 4">Belongs to the aldehyde dehydrogenase family.</text>
</comment>
<dbReference type="RefSeq" id="WP_121434452.1">
    <property type="nucleotide sequence ID" value="NZ_RBWU01000002.1"/>
</dbReference>
<dbReference type="PANTHER" id="PTHR11699">
    <property type="entry name" value="ALDEHYDE DEHYDROGENASE-RELATED"/>
    <property type="match status" value="1"/>
</dbReference>
<name>A0A495QV06_9ACTN</name>
<evidence type="ECO:0000256" key="1">
    <source>
        <dbReference type="ARBA" id="ARBA00009986"/>
    </source>
</evidence>
<dbReference type="SUPFAM" id="SSF53720">
    <property type="entry name" value="ALDH-like"/>
    <property type="match status" value="1"/>
</dbReference>
<dbReference type="InterPro" id="IPR016162">
    <property type="entry name" value="Ald_DH_N"/>
</dbReference>
<accession>A0A495QV06</accession>
<comment type="caution">
    <text evidence="6">The sequence shown here is derived from an EMBL/GenBank/DDBJ whole genome shotgun (WGS) entry which is preliminary data.</text>
</comment>
<dbReference type="Pfam" id="PF00171">
    <property type="entry name" value="Aldedh"/>
    <property type="match status" value="1"/>
</dbReference>
<dbReference type="FunFam" id="3.40.605.10:FF:000001">
    <property type="entry name" value="Aldehyde dehydrogenase 1"/>
    <property type="match status" value="1"/>
</dbReference>
<protein>
    <submittedName>
        <fullName evidence="6">Gamma-glutamyl-gamma-aminobutyraldehyde dehydrogenase</fullName>
    </submittedName>
</protein>
<keyword evidence="7" id="KW-1185">Reference proteome</keyword>
<feature type="domain" description="Aldehyde dehydrogenase" evidence="5">
    <location>
        <begin position="33"/>
        <end position="484"/>
    </location>
</feature>
<dbReference type="PROSITE" id="PS00070">
    <property type="entry name" value="ALDEHYDE_DEHYDR_CYS"/>
    <property type="match status" value="1"/>
</dbReference>
<feature type="active site" evidence="3">
    <location>
        <position position="264"/>
    </location>
</feature>
<dbReference type="InterPro" id="IPR029510">
    <property type="entry name" value="Ald_DH_CS_GLU"/>
</dbReference>
<dbReference type="InterPro" id="IPR016161">
    <property type="entry name" value="Ald_DH/histidinol_DH"/>
</dbReference>
<reference evidence="6 7" key="1">
    <citation type="submission" date="2018-10" db="EMBL/GenBank/DDBJ databases">
        <title>Genomic Encyclopedia of Archaeal and Bacterial Type Strains, Phase II (KMG-II): from individual species to whole genera.</title>
        <authorList>
            <person name="Goeker M."/>
        </authorList>
    </citation>
    <scope>NUCLEOTIDE SEQUENCE [LARGE SCALE GENOMIC DNA]</scope>
    <source>
        <strain evidence="6 7">DSM 43383</strain>
    </source>
</reference>
<proteinExistence type="inferred from homology"/>
<gene>
    <name evidence="6" type="ORF">BZB76_2621</name>
</gene>
<evidence type="ECO:0000256" key="4">
    <source>
        <dbReference type="RuleBase" id="RU003345"/>
    </source>
</evidence>
<dbReference type="OrthoDB" id="6882680at2"/>
<sequence length="489" mass="52032">MTDLSYEEWRARAAGLAPHTGHHIDGEFTGTGSTPVIAPRDGATIAEIASAGTAEVDAAVAAARRAFDTGPWPRLSPAERKAALLRWADLIERDRATLALLISLEMGKPVTEANGIELRAVINCLRWYAEAVDKQLDESPRTSASSLALVTREPVGVVAAVVPWNFPLTMAAWKIAPALASGCTAVLKPAEESPLSALHLAALATEAGLPPGVFNVVNGPGEVAGRALGEHPGVDVLAFTGSTEVGRHFLRYAANTNLKRVWLELGGKSPNIILPDAPDLDAAADTSAWGIFFNAGEMCTAPSRLLVHRSIASRVVDRVVARAESLRTGDPLDPATEMGPLVSARHHARVLEHVEAAKADGARLRAGGQAAGRFLSPTVFDQVKPDMRIAREEVFGPVLAVLEFDELDEAIALANDTEYGLAAAVWTSDLSTAHKVSRALRAGTVWVNCYEEGDMSVPFGGVKQSGHGRDKSLHALDKYTDLKTTWIEL</sequence>
<dbReference type="Gene3D" id="3.40.605.10">
    <property type="entry name" value="Aldehyde Dehydrogenase, Chain A, domain 1"/>
    <property type="match status" value="1"/>
</dbReference>